<gene>
    <name evidence="1" type="ORF">PHYBLDRAFT_145567</name>
</gene>
<accession>A0A163AFK0</accession>
<dbReference type="Proteomes" id="UP000077315">
    <property type="component" value="Unassembled WGS sequence"/>
</dbReference>
<name>A0A163AFK0_PHYB8</name>
<dbReference type="GeneID" id="28992386"/>
<evidence type="ECO:0000313" key="2">
    <source>
        <dbReference type="Proteomes" id="UP000077315"/>
    </source>
</evidence>
<reference evidence="2" key="1">
    <citation type="submission" date="2015-06" db="EMBL/GenBank/DDBJ databases">
        <title>Expansion of signal transduction pathways in fungi by whole-genome duplication.</title>
        <authorList>
            <consortium name="DOE Joint Genome Institute"/>
            <person name="Corrochano L.M."/>
            <person name="Kuo A."/>
            <person name="Marcet-Houben M."/>
            <person name="Polaino S."/>
            <person name="Salamov A."/>
            <person name="Villalobos J.M."/>
            <person name="Alvarez M.I."/>
            <person name="Avalos J."/>
            <person name="Benito E.P."/>
            <person name="Benoit I."/>
            <person name="Burger G."/>
            <person name="Camino L.P."/>
            <person name="Canovas D."/>
            <person name="Cerda-Olmedo E."/>
            <person name="Cheng J.-F."/>
            <person name="Dominguez A."/>
            <person name="Elias M."/>
            <person name="Eslava A.P."/>
            <person name="Glaser F."/>
            <person name="Grimwood J."/>
            <person name="Gutierrez G."/>
            <person name="Heitman J."/>
            <person name="Henrissat B."/>
            <person name="Iturriaga E.A."/>
            <person name="Lang B.F."/>
            <person name="Lavin J.L."/>
            <person name="Lee S."/>
            <person name="Li W."/>
            <person name="Lindquist E."/>
            <person name="Lopez-Garcia S."/>
            <person name="Luque E.M."/>
            <person name="Marcos A.T."/>
            <person name="Martin J."/>
            <person name="McCluskey K."/>
            <person name="Medina H.R."/>
            <person name="Miralles-Duran A."/>
            <person name="Miyazaki A."/>
            <person name="Munoz-Torres E."/>
            <person name="Oguiza J.A."/>
            <person name="Ohm R."/>
            <person name="Olmedo M."/>
            <person name="Orejas M."/>
            <person name="Ortiz-Castellanos L."/>
            <person name="Pisabarro A.G."/>
            <person name="Rodriguez-Romero J."/>
            <person name="Ruiz-Herrera J."/>
            <person name="Ruiz-Vazquez R."/>
            <person name="Sanz C."/>
            <person name="Schackwitz W."/>
            <person name="Schmutz J."/>
            <person name="Shahriari M."/>
            <person name="Shelest E."/>
            <person name="Silva-Franco F."/>
            <person name="Soanes D."/>
            <person name="Syed K."/>
            <person name="Tagua V.G."/>
            <person name="Talbot N.J."/>
            <person name="Thon M."/>
            <person name="De vries R.P."/>
            <person name="Wiebenga A."/>
            <person name="Yadav J.S."/>
            <person name="Braun E.L."/>
            <person name="Baker S."/>
            <person name="Garre V."/>
            <person name="Horwitz B."/>
            <person name="Torres-Martinez S."/>
            <person name="Idnurm A."/>
            <person name="Herrera-Estrella A."/>
            <person name="Gabaldon T."/>
            <person name="Grigoriev I.V."/>
        </authorList>
    </citation>
    <scope>NUCLEOTIDE SEQUENCE [LARGE SCALE GENOMIC DNA]</scope>
    <source>
        <strain evidence="2">NRRL 1555(-)</strain>
    </source>
</reference>
<sequence length="86" mass="9431">MRESGHLEKANGIVWSDKDGWSTTLAKGEAQEEIECDPGMPLEIGLLQSQIGVYIRFGGLQRMACNLRSKGQLAVAIQNGHLEANY</sequence>
<proteinExistence type="predicted"/>
<protein>
    <submittedName>
        <fullName evidence="1">Uncharacterized protein</fullName>
    </submittedName>
</protein>
<evidence type="ECO:0000313" key="1">
    <source>
        <dbReference type="EMBL" id="OAD73161.1"/>
    </source>
</evidence>
<keyword evidence="2" id="KW-1185">Reference proteome</keyword>
<dbReference type="InParanoid" id="A0A163AFK0"/>
<dbReference type="EMBL" id="KV440981">
    <property type="protein sequence ID" value="OAD73161.1"/>
    <property type="molecule type" value="Genomic_DNA"/>
</dbReference>
<dbReference type="VEuPathDB" id="FungiDB:PHYBLDRAFT_145567"/>
<dbReference type="RefSeq" id="XP_018291201.1">
    <property type="nucleotide sequence ID" value="XM_018431480.1"/>
</dbReference>
<organism evidence="1 2">
    <name type="scientific">Phycomyces blakesleeanus (strain ATCC 8743b / DSM 1359 / FGSC 10004 / NBRC 33097 / NRRL 1555)</name>
    <dbReference type="NCBI Taxonomy" id="763407"/>
    <lineage>
        <taxon>Eukaryota</taxon>
        <taxon>Fungi</taxon>
        <taxon>Fungi incertae sedis</taxon>
        <taxon>Mucoromycota</taxon>
        <taxon>Mucoromycotina</taxon>
        <taxon>Mucoromycetes</taxon>
        <taxon>Mucorales</taxon>
        <taxon>Phycomycetaceae</taxon>
        <taxon>Phycomyces</taxon>
    </lineage>
</organism>
<dbReference type="AlphaFoldDB" id="A0A163AFK0"/>